<name>A0A2M9FX03_9PROT</name>
<reference evidence="5 6" key="1">
    <citation type="submission" date="2017-11" db="EMBL/GenBank/DDBJ databases">
        <title>Draft genome sequence of Rhizobiales bacterium SY3-13.</title>
        <authorList>
            <person name="Sun C."/>
        </authorList>
    </citation>
    <scope>NUCLEOTIDE SEQUENCE [LARGE SCALE GENOMIC DNA]</scope>
    <source>
        <strain evidence="5 6">SY3-13</strain>
    </source>
</reference>
<evidence type="ECO:0000256" key="3">
    <source>
        <dbReference type="ARBA" id="ARBA00038502"/>
    </source>
</evidence>
<dbReference type="InterPro" id="IPR051531">
    <property type="entry name" value="N-acetyltransferase"/>
</dbReference>
<comment type="similarity">
    <text evidence="3">Belongs to the acetyltransferase family. RimJ subfamily.</text>
</comment>
<dbReference type="PANTHER" id="PTHR43792:SF8">
    <property type="entry name" value="[RIBOSOMAL PROTEIN US5]-ALANINE N-ACETYLTRANSFERASE"/>
    <property type="match status" value="1"/>
</dbReference>
<dbReference type="EMBL" id="PHIG01000052">
    <property type="protein sequence ID" value="PJK27987.1"/>
    <property type="molecule type" value="Genomic_DNA"/>
</dbReference>
<dbReference type="InterPro" id="IPR016181">
    <property type="entry name" value="Acyl_CoA_acyltransferase"/>
</dbReference>
<organism evidence="5 6">
    <name type="scientific">Minwuia thermotolerans</name>
    <dbReference type="NCBI Taxonomy" id="2056226"/>
    <lineage>
        <taxon>Bacteria</taxon>
        <taxon>Pseudomonadati</taxon>
        <taxon>Pseudomonadota</taxon>
        <taxon>Alphaproteobacteria</taxon>
        <taxon>Minwuiales</taxon>
        <taxon>Minwuiaceae</taxon>
        <taxon>Minwuia</taxon>
    </lineage>
</organism>
<keyword evidence="6" id="KW-1185">Reference proteome</keyword>
<dbReference type="InterPro" id="IPR000182">
    <property type="entry name" value="GNAT_dom"/>
</dbReference>
<protein>
    <submittedName>
        <fullName evidence="5">N-acetyltransferase</fullName>
    </submittedName>
</protein>
<dbReference type="SUPFAM" id="SSF55729">
    <property type="entry name" value="Acyl-CoA N-acyltransferases (Nat)"/>
    <property type="match status" value="1"/>
</dbReference>
<keyword evidence="1 5" id="KW-0808">Transferase</keyword>
<feature type="domain" description="N-acetyltransferase" evidence="4">
    <location>
        <begin position="13"/>
        <end position="150"/>
    </location>
</feature>
<dbReference type="Gene3D" id="3.40.630.30">
    <property type="match status" value="1"/>
</dbReference>
<evidence type="ECO:0000259" key="4">
    <source>
        <dbReference type="Pfam" id="PF13302"/>
    </source>
</evidence>
<proteinExistence type="inferred from homology"/>
<gene>
    <name evidence="5" type="ORF">CVT23_19335</name>
</gene>
<sequence length="185" mass="21140">MAVDGLQRVEGVRLAIRLVEPSDAAYIHGLRTDPAYNTHLSKVSGTVDDQRAWIESYKGREAEGREYYYVIERLADGMLCGVVRLYDIREESFTWGSWILDENKPRKAALESALLSFGVGFDHLGLPTALIDVRRDNHRALDFYRRLGMKETGADDVDIYFSYSEDRYFQDRELFMATVREAGAA</sequence>
<comment type="caution">
    <text evidence="5">The sequence shown here is derived from an EMBL/GenBank/DDBJ whole genome shotgun (WGS) entry which is preliminary data.</text>
</comment>
<dbReference type="OrthoDB" id="2049878at2"/>
<dbReference type="PANTHER" id="PTHR43792">
    <property type="entry name" value="GNAT FAMILY, PUTATIVE (AFU_ORTHOLOGUE AFUA_3G00765)-RELATED-RELATED"/>
    <property type="match status" value="1"/>
</dbReference>
<keyword evidence="2" id="KW-0012">Acyltransferase</keyword>
<dbReference type="Pfam" id="PF13302">
    <property type="entry name" value="Acetyltransf_3"/>
    <property type="match status" value="1"/>
</dbReference>
<evidence type="ECO:0000313" key="5">
    <source>
        <dbReference type="EMBL" id="PJK27987.1"/>
    </source>
</evidence>
<accession>A0A2M9FX03</accession>
<evidence type="ECO:0000256" key="2">
    <source>
        <dbReference type="ARBA" id="ARBA00023315"/>
    </source>
</evidence>
<evidence type="ECO:0000313" key="6">
    <source>
        <dbReference type="Proteomes" id="UP000229498"/>
    </source>
</evidence>
<dbReference type="AlphaFoldDB" id="A0A2M9FX03"/>
<evidence type="ECO:0000256" key="1">
    <source>
        <dbReference type="ARBA" id="ARBA00022679"/>
    </source>
</evidence>
<dbReference type="GO" id="GO:0016747">
    <property type="term" value="F:acyltransferase activity, transferring groups other than amino-acyl groups"/>
    <property type="evidence" value="ECO:0007669"/>
    <property type="project" value="InterPro"/>
</dbReference>
<dbReference type="Proteomes" id="UP000229498">
    <property type="component" value="Unassembled WGS sequence"/>
</dbReference>